<dbReference type="eggNOG" id="KOG4735">
    <property type="taxonomic scope" value="Eukaryota"/>
</dbReference>
<keyword evidence="12" id="KW-1185">Reference proteome</keyword>
<evidence type="ECO:0000256" key="6">
    <source>
        <dbReference type="ARBA" id="ARBA00022989"/>
    </source>
</evidence>
<dbReference type="EMBL" id="CAJFDI010000002">
    <property type="protein sequence ID" value="CAD5213840.1"/>
    <property type="molecule type" value="Genomic_DNA"/>
</dbReference>
<dbReference type="GO" id="GO:0016757">
    <property type="term" value="F:glycosyltransferase activity"/>
    <property type="evidence" value="ECO:0007669"/>
    <property type="project" value="UniProtKB-UniRule"/>
</dbReference>
<dbReference type="EC" id="2.4.1.-" evidence="8"/>
<dbReference type="PANTHER" id="PTHR21645">
    <property type="entry name" value="GLYCOSYLTRANSFERASE FAMILY 92 PROTEIN"/>
    <property type="match status" value="1"/>
</dbReference>
<dbReference type="Proteomes" id="UP000659654">
    <property type="component" value="Unassembled WGS sequence"/>
</dbReference>
<evidence type="ECO:0000256" key="3">
    <source>
        <dbReference type="ARBA" id="ARBA00022676"/>
    </source>
</evidence>
<evidence type="ECO:0000313" key="13">
    <source>
        <dbReference type="WBParaSite" id="BXY_1084600.1"/>
    </source>
</evidence>
<evidence type="ECO:0000256" key="5">
    <source>
        <dbReference type="ARBA" id="ARBA00022692"/>
    </source>
</evidence>
<dbReference type="Pfam" id="PF01697">
    <property type="entry name" value="Glyco_transf_92"/>
    <property type="match status" value="1"/>
</dbReference>
<gene>
    <name evidence="9" type="ORF">BXYJ_LOCUS3231</name>
</gene>
<dbReference type="EMBL" id="CAJFCV020000002">
    <property type="protein sequence ID" value="CAG9093479.1"/>
    <property type="molecule type" value="Genomic_DNA"/>
</dbReference>
<organism evidence="11 13">
    <name type="scientific">Bursaphelenchus xylophilus</name>
    <name type="common">Pinewood nematode worm</name>
    <name type="synonym">Aphelenchoides xylophilus</name>
    <dbReference type="NCBI Taxonomy" id="6326"/>
    <lineage>
        <taxon>Eukaryota</taxon>
        <taxon>Metazoa</taxon>
        <taxon>Ecdysozoa</taxon>
        <taxon>Nematoda</taxon>
        <taxon>Chromadorea</taxon>
        <taxon>Rhabditida</taxon>
        <taxon>Tylenchina</taxon>
        <taxon>Tylenchomorpha</taxon>
        <taxon>Aphelenchoidea</taxon>
        <taxon>Aphelenchoididae</taxon>
        <taxon>Bursaphelenchus</taxon>
    </lineage>
</organism>
<keyword evidence="6 8" id="KW-1133">Transmembrane helix</keyword>
<evidence type="ECO:0000256" key="2">
    <source>
        <dbReference type="ARBA" id="ARBA00007647"/>
    </source>
</evidence>
<accession>A0A1I7SCU2</accession>
<dbReference type="OrthoDB" id="5777994at2759"/>
<comment type="subcellular location">
    <subcellularLocation>
        <location evidence="1">Membrane</location>
        <topology evidence="1">Single-pass membrane protein</topology>
    </subcellularLocation>
</comment>
<evidence type="ECO:0000313" key="11">
    <source>
        <dbReference type="Proteomes" id="UP000095284"/>
    </source>
</evidence>
<dbReference type="Proteomes" id="UP000582659">
    <property type="component" value="Unassembled WGS sequence"/>
</dbReference>
<keyword evidence="3 8" id="KW-0328">Glycosyltransferase</keyword>
<proteinExistence type="inferred from homology"/>
<dbReference type="WBParaSite" id="BXY_1084600.1">
    <property type="protein sequence ID" value="BXY_1084600.1"/>
    <property type="gene ID" value="BXY_1084600"/>
</dbReference>
<keyword evidence="4 8" id="KW-0808">Transferase</keyword>
<evidence type="ECO:0000256" key="4">
    <source>
        <dbReference type="ARBA" id="ARBA00022679"/>
    </source>
</evidence>
<evidence type="ECO:0000313" key="10">
    <source>
        <dbReference type="EMBL" id="CAG9093479.1"/>
    </source>
</evidence>
<dbReference type="Proteomes" id="UP000095284">
    <property type="component" value="Unplaced"/>
</dbReference>
<reference evidence="10" key="2">
    <citation type="submission" date="2020-08" db="EMBL/GenBank/DDBJ databases">
        <authorList>
            <person name="Kikuchi T."/>
        </authorList>
    </citation>
    <scope>NUCLEOTIDE SEQUENCE</scope>
    <source>
        <strain evidence="9">Ka4C1</strain>
    </source>
</reference>
<evidence type="ECO:0000256" key="1">
    <source>
        <dbReference type="ARBA" id="ARBA00004167"/>
    </source>
</evidence>
<evidence type="ECO:0000313" key="12">
    <source>
        <dbReference type="Proteomes" id="UP000659654"/>
    </source>
</evidence>
<feature type="transmembrane region" description="Helical" evidence="8">
    <location>
        <begin position="16"/>
        <end position="36"/>
    </location>
</feature>
<name>A0A1I7SCU2_BURXY</name>
<evidence type="ECO:0000313" key="9">
    <source>
        <dbReference type="EMBL" id="CAD5213840.1"/>
    </source>
</evidence>
<comment type="similarity">
    <text evidence="2 8">Belongs to the glycosyltransferase 92 family.</text>
</comment>
<dbReference type="AlphaFoldDB" id="A0A1I7SCU2"/>
<evidence type="ECO:0000256" key="8">
    <source>
        <dbReference type="RuleBase" id="RU366017"/>
    </source>
</evidence>
<sequence length="527" mass="60359">MLFRVSTLQKHTKHGAVLVVAGIVLLCLVSLQMWILDNEVEQQRNPIDVFVASVHAANFNNLLRPYAVFLNTMLPDTPRYEWRRRQQLSFRCVSDKNEVADAEYRDSDGGTDCSWKNYYFVCEFTKPALSVRLVDQEGFGPRVLVKQPVTGKIPLVACLSRTFYYENWQVMLTVLEMYKAMGVSEFSIHILNIVKEVYDILKLYEDEINLKIHPGFLIPKIRGRFENPNFQTETMNQIMCYNDCLYNYREAADFLIFTDMDDLIIPENGDLLSKARQFLQRFPLAASMEFAWTTSNFNGVPHPNQFSIPRLLSGVTNHVEAYGKSIVIPKRMLRAIIHNTEFYTARIRGYTNVNANQTAGHGLTLHMREMVMMSFNESLENDRSIDQVNLDVVNLDAMKRADKAFRKRMNGKFKDTFNALPHSLFFTPQLRQCYIDITATRHKGANLCASINNCKIDYENSPGCATVSAEDEAYINGKRSALHPYISLSLCFFGEPAASSGQTSGRLRLLFRSGFVRRDTANLDYMS</sequence>
<dbReference type="InterPro" id="IPR052012">
    <property type="entry name" value="GTase_92"/>
</dbReference>
<reference evidence="13" key="1">
    <citation type="submission" date="2016-11" db="UniProtKB">
        <authorList>
            <consortium name="WormBaseParasite"/>
        </authorList>
    </citation>
    <scope>IDENTIFICATION</scope>
</reference>
<keyword evidence="7 8" id="KW-0472">Membrane</keyword>
<dbReference type="InterPro" id="IPR008166">
    <property type="entry name" value="Glyco_transf_92"/>
</dbReference>
<evidence type="ECO:0000256" key="7">
    <source>
        <dbReference type="ARBA" id="ARBA00023136"/>
    </source>
</evidence>
<keyword evidence="5 8" id="KW-0812">Transmembrane</keyword>
<dbReference type="GO" id="GO:0016020">
    <property type="term" value="C:membrane"/>
    <property type="evidence" value="ECO:0007669"/>
    <property type="project" value="UniProtKB-SubCell"/>
</dbReference>
<dbReference type="PANTHER" id="PTHR21645:SF2">
    <property type="entry name" value="GLYCOSYLTRANSFERASE FAMILY 92 PROTEIN F59C6.8"/>
    <property type="match status" value="1"/>
</dbReference>
<protein>
    <recommendedName>
        <fullName evidence="8">Glycosyltransferase family 92 protein</fullName>
        <ecNumber evidence="8">2.4.1.-</ecNumber>
    </recommendedName>
</protein>